<dbReference type="EMBL" id="JBGBPQ010000017">
    <property type="protein sequence ID" value="KAL1508078.1"/>
    <property type="molecule type" value="Genomic_DNA"/>
</dbReference>
<organism evidence="7 8">
    <name type="scientific">Prymnesium parvum</name>
    <name type="common">Toxic golden alga</name>
    <dbReference type="NCBI Taxonomy" id="97485"/>
    <lineage>
        <taxon>Eukaryota</taxon>
        <taxon>Haptista</taxon>
        <taxon>Haptophyta</taxon>
        <taxon>Prymnesiophyceae</taxon>
        <taxon>Prymnesiales</taxon>
        <taxon>Prymnesiaceae</taxon>
        <taxon>Prymnesium</taxon>
    </lineage>
</organism>
<proteinExistence type="inferred from homology"/>
<dbReference type="Proteomes" id="UP001515480">
    <property type="component" value="Unassembled WGS sequence"/>
</dbReference>
<reference evidence="7 8" key="1">
    <citation type="journal article" date="2024" name="Science">
        <title>Giant polyketide synthase enzymes in the biosynthesis of giant marine polyether toxins.</title>
        <authorList>
            <person name="Fallon T.R."/>
            <person name="Shende V.V."/>
            <person name="Wierzbicki I.H."/>
            <person name="Pendleton A.L."/>
            <person name="Watervoot N.F."/>
            <person name="Auber R.P."/>
            <person name="Gonzalez D.J."/>
            <person name="Wisecaver J.H."/>
            <person name="Moore B.S."/>
        </authorList>
    </citation>
    <scope>NUCLEOTIDE SEQUENCE [LARGE SCALE GENOMIC DNA]</scope>
    <source>
        <strain evidence="7 8">12B1</strain>
    </source>
</reference>
<dbReference type="Pfam" id="PF04117">
    <property type="entry name" value="Mpv17_PMP22"/>
    <property type="match status" value="1"/>
</dbReference>
<feature type="transmembrane region" description="Helical" evidence="6">
    <location>
        <begin position="137"/>
        <end position="157"/>
    </location>
</feature>
<evidence type="ECO:0000256" key="2">
    <source>
        <dbReference type="ARBA" id="ARBA00006824"/>
    </source>
</evidence>
<feature type="transmembrane region" description="Helical" evidence="6">
    <location>
        <begin position="88"/>
        <end position="107"/>
    </location>
</feature>
<dbReference type="PANTHER" id="PTHR11266:SF121">
    <property type="entry name" value="OS09G0315000 PROTEIN"/>
    <property type="match status" value="1"/>
</dbReference>
<evidence type="ECO:0000256" key="4">
    <source>
        <dbReference type="ARBA" id="ARBA00022989"/>
    </source>
</evidence>
<keyword evidence="4 6" id="KW-1133">Transmembrane helix</keyword>
<feature type="transmembrane region" description="Helical" evidence="6">
    <location>
        <begin position="164"/>
        <end position="183"/>
    </location>
</feature>
<evidence type="ECO:0000256" key="1">
    <source>
        <dbReference type="ARBA" id="ARBA00004141"/>
    </source>
</evidence>
<evidence type="ECO:0000256" key="6">
    <source>
        <dbReference type="RuleBase" id="RU363053"/>
    </source>
</evidence>
<evidence type="ECO:0000256" key="3">
    <source>
        <dbReference type="ARBA" id="ARBA00022692"/>
    </source>
</evidence>
<keyword evidence="8" id="KW-1185">Reference proteome</keyword>
<gene>
    <name evidence="7" type="ORF">AB1Y20_007672</name>
</gene>
<name>A0AB34IXL8_PRYPA</name>
<dbReference type="AlphaFoldDB" id="A0AB34IXL8"/>
<evidence type="ECO:0000313" key="8">
    <source>
        <dbReference type="Proteomes" id="UP001515480"/>
    </source>
</evidence>
<comment type="subcellular location">
    <subcellularLocation>
        <location evidence="1">Membrane</location>
        <topology evidence="1">Multi-pass membrane protein</topology>
    </subcellularLocation>
</comment>
<sequence length="217" mass="24212">MAAFMHAGPGLSLPAYLGAIGPGIWAAYQKMVFSFPVVTKSIITGITYVIGDMLAQVVQIRSTKAITVKLSRVPRNSEPLLLMDPWRYIRSGLVGLILLGPLAHYYYEFVAIYCESWAFPFKIALDQTLYLAFYNTVYYLVLGVLAGRSLVDVAYVYKAQFMNLLVAGWKLWPAVGVITYNFIPTEHRVLFVDAIEIAYSAVLSTLSNDDPHGEKQK</sequence>
<dbReference type="GO" id="GO:0005737">
    <property type="term" value="C:cytoplasm"/>
    <property type="evidence" value="ECO:0007669"/>
    <property type="project" value="TreeGrafter"/>
</dbReference>
<comment type="caution">
    <text evidence="7">The sequence shown here is derived from an EMBL/GenBank/DDBJ whole genome shotgun (WGS) entry which is preliminary data.</text>
</comment>
<evidence type="ECO:0000256" key="5">
    <source>
        <dbReference type="ARBA" id="ARBA00023136"/>
    </source>
</evidence>
<dbReference type="GO" id="GO:0016020">
    <property type="term" value="C:membrane"/>
    <property type="evidence" value="ECO:0007669"/>
    <property type="project" value="UniProtKB-SubCell"/>
</dbReference>
<dbReference type="InterPro" id="IPR007248">
    <property type="entry name" value="Mpv17_PMP22"/>
</dbReference>
<dbReference type="PANTHER" id="PTHR11266">
    <property type="entry name" value="PEROXISOMAL MEMBRANE PROTEIN 2, PXMP2 MPV17"/>
    <property type="match status" value="1"/>
</dbReference>
<accession>A0AB34IXL8</accession>
<keyword evidence="5 6" id="KW-0472">Membrane</keyword>
<keyword evidence="3 6" id="KW-0812">Transmembrane</keyword>
<comment type="similarity">
    <text evidence="2 6">Belongs to the peroxisomal membrane protein PXMP2/4 family.</text>
</comment>
<protein>
    <submittedName>
        <fullName evidence="7">Uncharacterized protein</fullName>
    </submittedName>
</protein>
<evidence type="ECO:0000313" key="7">
    <source>
        <dbReference type="EMBL" id="KAL1508078.1"/>
    </source>
</evidence>